<dbReference type="GO" id="GO:0016020">
    <property type="term" value="C:membrane"/>
    <property type="evidence" value="ECO:0007669"/>
    <property type="project" value="UniProtKB-SubCell"/>
</dbReference>
<feature type="transmembrane region" description="Helical" evidence="7">
    <location>
        <begin position="202"/>
        <end position="224"/>
    </location>
</feature>
<evidence type="ECO:0000256" key="2">
    <source>
        <dbReference type="ARBA" id="ARBA00006690"/>
    </source>
</evidence>
<dbReference type="SUPFAM" id="SSF103481">
    <property type="entry name" value="Multidrug resistance efflux transporter EmrE"/>
    <property type="match status" value="1"/>
</dbReference>
<keyword evidence="9" id="KW-1185">Reference proteome</keyword>
<name>A0A9N8HJ58_9STRA</name>
<evidence type="ECO:0000313" key="9">
    <source>
        <dbReference type="Proteomes" id="UP001153069"/>
    </source>
</evidence>
<dbReference type="AlphaFoldDB" id="A0A9N8HJ58"/>
<gene>
    <name evidence="8" type="ORF">SEMRO_638_G179560.1</name>
</gene>
<feature type="transmembrane region" description="Helical" evidence="7">
    <location>
        <begin position="267"/>
        <end position="286"/>
    </location>
</feature>
<evidence type="ECO:0000256" key="3">
    <source>
        <dbReference type="ARBA" id="ARBA00022448"/>
    </source>
</evidence>
<dbReference type="Pfam" id="PF08627">
    <property type="entry name" value="CRT-like"/>
    <property type="match status" value="1"/>
</dbReference>
<comment type="subcellular location">
    <subcellularLocation>
        <location evidence="1">Membrane</location>
        <topology evidence="1">Multi-pass membrane protein</topology>
    </subcellularLocation>
</comment>
<dbReference type="Proteomes" id="UP001153069">
    <property type="component" value="Unassembled WGS sequence"/>
</dbReference>
<dbReference type="InterPro" id="IPR013936">
    <property type="entry name" value="CRT-like"/>
</dbReference>
<dbReference type="OrthoDB" id="416555at2759"/>
<keyword evidence="6 7" id="KW-0472">Membrane</keyword>
<comment type="caution">
    <text evidence="8">The sequence shown here is derived from an EMBL/GenBank/DDBJ whole genome shotgun (WGS) entry which is preliminary data.</text>
</comment>
<evidence type="ECO:0000256" key="6">
    <source>
        <dbReference type="ARBA" id="ARBA00023136"/>
    </source>
</evidence>
<sequence>MASSSSSSLALPAMMASVVVSAVANTIIRRIALVPMQKFPYFLTQLQTLTYVFFYSSMLYLRFREGTVTWQMMQIRKSPFLYIGLWDSLGDMLGNVGTSQLPGYQVPLLAKLNIVFTAVFSALLLGKRYSGPQIAAMTVVLCGSVVTLIPTIFASSTAGSTSESTSSFSDLFYAGVYVASVAPTALAFVLKEQVFRENQHLNLDIFVVNTFGSIVGLVFTIALLPLAAVPGLGKIQLHELPSYMKHGAACFAGHSPVEDYDCTGAPLAPLLYFAINLTYNICFLNLIKHGGALLTFITNTVTFPLSTILFTLSWPLLGSSTLNSYIIFGLCVELTGVVLYQRASSAVVKQQKEVDNPQEPIPAGDVSSLLGRSNQGNYGSVVECGEESANDYLEAEPPLCYNRCLRESIGSSCCNKEELCKCLLSPKCNCG</sequence>
<feature type="transmembrane region" description="Helical" evidence="7">
    <location>
        <begin position="293"/>
        <end position="316"/>
    </location>
</feature>
<accession>A0A9N8HJ58</accession>
<evidence type="ECO:0000256" key="5">
    <source>
        <dbReference type="ARBA" id="ARBA00022989"/>
    </source>
</evidence>
<dbReference type="PANTHER" id="PTHR31326:SF1">
    <property type="entry name" value="PROTEIN CLT2, CHLOROPLASTIC"/>
    <property type="match status" value="1"/>
</dbReference>
<protein>
    <submittedName>
        <fullName evidence="8">UAA transporter family</fullName>
    </submittedName>
</protein>
<feature type="transmembrane region" description="Helical" evidence="7">
    <location>
        <begin position="104"/>
        <end position="125"/>
    </location>
</feature>
<keyword evidence="4 7" id="KW-0812">Transmembrane</keyword>
<dbReference type="EMBL" id="CAICTM010000637">
    <property type="protein sequence ID" value="CAB9514195.1"/>
    <property type="molecule type" value="Genomic_DNA"/>
</dbReference>
<evidence type="ECO:0000256" key="1">
    <source>
        <dbReference type="ARBA" id="ARBA00004141"/>
    </source>
</evidence>
<evidence type="ECO:0000256" key="4">
    <source>
        <dbReference type="ARBA" id="ARBA00022692"/>
    </source>
</evidence>
<dbReference type="InterPro" id="IPR037185">
    <property type="entry name" value="EmrE-like"/>
</dbReference>
<organism evidence="8 9">
    <name type="scientific">Seminavis robusta</name>
    <dbReference type="NCBI Taxonomy" id="568900"/>
    <lineage>
        <taxon>Eukaryota</taxon>
        <taxon>Sar</taxon>
        <taxon>Stramenopiles</taxon>
        <taxon>Ochrophyta</taxon>
        <taxon>Bacillariophyta</taxon>
        <taxon>Bacillariophyceae</taxon>
        <taxon>Bacillariophycidae</taxon>
        <taxon>Naviculales</taxon>
        <taxon>Naviculaceae</taxon>
        <taxon>Seminavis</taxon>
    </lineage>
</organism>
<proteinExistence type="inferred from homology"/>
<feature type="transmembrane region" description="Helical" evidence="7">
    <location>
        <begin position="137"/>
        <end position="159"/>
    </location>
</feature>
<comment type="similarity">
    <text evidence="2">Belongs to the CRT-like transporter family.</text>
</comment>
<evidence type="ECO:0000313" key="8">
    <source>
        <dbReference type="EMBL" id="CAB9514195.1"/>
    </source>
</evidence>
<keyword evidence="3" id="KW-0813">Transport</keyword>
<reference evidence="8" key="1">
    <citation type="submission" date="2020-06" db="EMBL/GenBank/DDBJ databases">
        <authorList>
            <consortium name="Plant Systems Biology data submission"/>
        </authorList>
    </citation>
    <scope>NUCLEOTIDE SEQUENCE</scope>
    <source>
        <strain evidence="8">D6</strain>
    </source>
</reference>
<dbReference type="PANTHER" id="PTHR31326">
    <property type="entry name" value="PROTEIN CLT2, CHLOROPLASTIC"/>
    <property type="match status" value="1"/>
</dbReference>
<feature type="transmembrane region" description="Helical" evidence="7">
    <location>
        <begin position="40"/>
        <end position="60"/>
    </location>
</feature>
<keyword evidence="5 7" id="KW-1133">Transmembrane helix</keyword>
<evidence type="ECO:0000256" key="7">
    <source>
        <dbReference type="SAM" id="Phobius"/>
    </source>
</evidence>
<feature type="transmembrane region" description="Helical" evidence="7">
    <location>
        <begin position="171"/>
        <end position="190"/>
    </location>
</feature>
<feature type="transmembrane region" description="Helical" evidence="7">
    <location>
        <begin position="322"/>
        <end position="340"/>
    </location>
</feature>